<dbReference type="Proteomes" id="UP000094342">
    <property type="component" value="Unassembled WGS sequence"/>
</dbReference>
<dbReference type="SUPFAM" id="SSF53756">
    <property type="entry name" value="UDP-Glycosyltransferase/glycogen phosphorylase"/>
    <property type="match status" value="1"/>
</dbReference>
<dbReference type="InterPro" id="IPR055259">
    <property type="entry name" value="YkvP/CgeB_Glyco_trans-like"/>
</dbReference>
<sequence length="372" mass="41536">MRCALDIVVLGLSLSSSWGNGHATTFRALLRGVHAAGHRVTFLERDVPWYAARRDLADPDFCDLIFYTSVDELLACHSNRLAAADSVVIGSYVPQGVEVIDAVSRLLPKRLCFYDIDTPVTLSKLSHGDEEYLARRQIPVFDLYFSFSGGGTIARLRQEFGANRPLPLYCAVDLQAYRNSGARTTWDLGYLGTYSPDRQPALERLLIEPARQLPEKRFVVAGPSYPAHIRWPENVERIEHLPPSEHADFYSRQRFTLNVTRSDMIAAGWSPSVRLFEAAACRTPLISDWWQGIESFFPPGEALVIARTGGDVVTALVELDDRRREAIADAAYRRVASAHSAEARARAFVEAVENVPPRGELPATHSMRRLQA</sequence>
<protein>
    <submittedName>
        <fullName evidence="2">Glycosyltransferase</fullName>
    </submittedName>
</protein>
<proteinExistence type="predicted"/>
<dbReference type="AlphaFoldDB" id="A0A1E3VFK6"/>
<dbReference type="STRING" id="1752398.A8M32_06170"/>
<evidence type="ECO:0000259" key="1">
    <source>
        <dbReference type="Pfam" id="PF13524"/>
    </source>
</evidence>
<dbReference type="GO" id="GO:0016740">
    <property type="term" value="F:transferase activity"/>
    <property type="evidence" value="ECO:0007669"/>
    <property type="project" value="UniProtKB-KW"/>
</dbReference>
<keyword evidence="2" id="KW-0808">Transferase</keyword>
<name>A0A1E3VFK6_9HYPH</name>
<organism evidence="2 3">
    <name type="scientific">Sinorhizobium alkalisoli</name>
    <dbReference type="NCBI Taxonomy" id="1752398"/>
    <lineage>
        <taxon>Bacteria</taxon>
        <taxon>Pseudomonadati</taxon>
        <taxon>Pseudomonadota</taxon>
        <taxon>Alphaproteobacteria</taxon>
        <taxon>Hyphomicrobiales</taxon>
        <taxon>Rhizobiaceae</taxon>
        <taxon>Sinorhizobium/Ensifer group</taxon>
        <taxon>Sinorhizobium</taxon>
    </lineage>
</organism>
<reference evidence="3" key="1">
    <citation type="submission" date="2016-05" db="EMBL/GenBank/DDBJ databases">
        <authorList>
            <person name="Li Y."/>
        </authorList>
    </citation>
    <scope>NUCLEOTIDE SEQUENCE [LARGE SCALE GENOMIC DNA]</scope>
    <source>
        <strain evidence="3">YIC4027</strain>
    </source>
</reference>
<dbReference type="OrthoDB" id="9774625at2"/>
<keyword evidence="3" id="KW-1185">Reference proteome</keyword>
<dbReference type="Pfam" id="PF13524">
    <property type="entry name" value="Glyco_trans_1_2"/>
    <property type="match status" value="1"/>
</dbReference>
<feature type="domain" description="Spore protein YkvP/CgeB glycosyl transferase-like" evidence="1">
    <location>
        <begin position="199"/>
        <end position="349"/>
    </location>
</feature>
<evidence type="ECO:0000313" key="2">
    <source>
        <dbReference type="EMBL" id="ODR92227.1"/>
    </source>
</evidence>
<dbReference type="EMBL" id="LYBW01000047">
    <property type="protein sequence ID" value="ODR92227.1"/>
    <property type="molecule type" value="Genomic_DNA"/>
</dbReference>
<dbReference type="RefSeq" id="WP_069457539.1">
    <property type="nucleotide sequence ID" value="NZ_LYBW01000047.1"/>
</dbReference>
<comment type="caution">
    <text evidence="2">The sequence shown here is derived from an EMBL/GenBank/DDBJ whole genome shotgun (WGS) entry which is preliminary data.</text>
</comment>
<accession>A0A1E3VFK6</accession>
<dbReference type="Gene3D" id="3.40.50.2000">
    <property type="entry name" value="Glycogen Phosphorylase B"/>
    <property type="match status" value="1"/>
</dbReference>
<gene>
    <name evidence="2" type="ORF">A8M32_06170</name>
</gene>
<evidence type="ECO:0000313" key="3">
    <source>
        <dbReference type="Proteomes" id="UP000094342"/>
    </source>
</evidence>